<keyword evidence="2" id="KW-1185">Reference proteome</keyword>
<comment type="caution">
    <text evidence="1">The sequence shown here is derived from an EMBL/GenBank/DDBJ whole genome shotgun (WGS) entry which is preliminary data.</text>
</comment>
<reference evidence="1" key="1">
    <citation type="submission" date="2021-06" db="EMBL/GenBank/DDBJ databases">
        <authorList>
            <person name="Kallberg Y."/>
            <person name="Tangrot J."/>
            <person name="Rosling A."/>
        </authorList>
    </citation>
    <scope>NUCLEOTIDE SEQUENCE</scope>
    <source>
        <strain evidence="1">MA453B</strain>
    </source>
</reference>
<evidence type="ECO:0000313" key="2">
    <source>
        <dbReference type="Proteomes" id="UP000789405"/>
    </source>
</evidence>
<dbReference type="AlphaFoldDB" id="A0A9N9DCV0"/>
<evidence type="ECO:0000313" key="1">
    <source>
        <dbReference type="EMBL" id="CAG8630778.1"/>
    </source>
</evidence>
<name>A0A9N9DCV0_9GLOM</name>
<sequence>MAKKYIASIVVIELLVESPYLLKSIDDPSLDLVLKLKVSLVFVPSLRISSCFSNNNKIKNLILKNIFLLAREGGIKSFLTS</sequence>
<dbReference type="EMBL" id="CAJVPY010004901">
    <property type="protein sequence ID" value="CAG8630778.1"/>
    <property type="molecule type" value="Genomic_DNA"/>
</dbReference>
<dbReference type="Proteomes" id="UP000789405">
    <property type="component" value="Unassembled WGS sequence"/>
</dbReference>
<protein>
    <submittedName>
        <fullName evidence="1">20041_t:CDS:1</fullName>
    </submittedName>
</protein>
<accession>A0A9N9DCV0</accession>
<gene>
    <name evidence="1" type="ORF">DERYTH_LOCUS9136</name>
</gene>
<proteinExistence type="predicted"/>
<organism evidence="1 2">
    <name type="scientific">Dentiscutata erythropus</name>
    <dbReference type="NCBI Taxonomy" id="1348616"/>
    <lineage>
        <taxon>Eukaryota</taxon>
        <taxon>Fungi</taxon>
        <taxon>Fungi incertae sedis</taxon>
        <taxon>Mucoromycota</taxon>
        <taxon>Glomeromycotina</taxon>
        <taxon>Glomeromycetes</taxon>
        <taxon>Diversisporales</taxon>
        <taxon>Gigasporaceae</taxon>
        <taxon>Dentiscutata</taxon>
    </lineage>
</organism>